<gene>
    <name evidence="2" type="ORF">BCR32DRAFT_330301</name>
</gene>
<name>A0A1Y1VXL2_9FUNG</name>
<keyword evidence="3" id="KW-1185">Reference proteome</keyword>
<sequence length="154" mass="17445">MLAWIGSIFKRSNSSIDLDKKEVPKNDEDWMVVDTNLKSFSEQEHNKSNKPNNANKKTSLYSFNNQGKKNKTATTMTAIGLGQNQRNTDNDLSLLKDKIGMAGINLTGFTNIPLNGKLKDNSNNDNVNNILLTMKDREQKMKKDKKLKKRNNKA</sequence>
<evidence type="ECO:0000313" key="2">
    <source>
        <dbReference type="EMBL" id="ORX65997.1"/>
    </source>
</evidence>
<proteinExistence type="predicted"/>
<dbReference type="EMBL" id="MCFG01000450">
    <property type="protein sequence ID" value="ORX65997.1"/>
    <property type="molecule type" value="Genomic_DNA"/>
</dbReference>
<feature type="compositionally biased region" description="Polar residues" evidence="1">
    <location>
        <begin position="58"/>
        <end position="69"/>
    </location>
</feature>
<dbReference type="AlphaFoldDB" id="A0A1Y1VXL2"/>
<comment type="caution">
    <text evidence="2">The sequence shown here is derived from an EMBL/GenBank/DDBJ whole genome shotgun (WGS) entry which is preliminary data.</text>
</comment>
<dbReference type="OrthoDB" id="2148209at2759"/>
<feature type="region of interest" description="Disordered" evidence="1">
    <location>
        <begin position="41"/>
        <end position="69"/>
    </location>
</feature>
<protein>
    <submittedName>
        <fullName evidence="2">Uncharacterized protein</fullName>
    </submittedName>
</protein>
<evidence type="ECO:0000313" key="3">
    <source>
        <dbReference type="Proteomes" id="UP000193944"/>
    </source>
</evidence>
<evidence type="ECO:0000256" key="1">
    <source>
        <dbReference type="SAM" id="MobiDB-lite"/>
    </source>
</evidence>
<organism evidence="2 3">
    <name type="scientific">Anaeromyces robustus</name>
    <dbReference type="NCBI Taxonomy" id="1754192"/>
    <lineage>
        <taxon>Eukaryota</taxon>
        <taxon>Fungi</taxon>
        <taxon>Fungi incertae sedis</taxon>
        <taxon>Chytridiomycota</taxon>
        <taxon>Chytridiomycota incertae sedis</taxon>
        <taxon>Neocallimastigomycetes</taxon>
        <taxon>Neocallimastigales</taxon>
        <taxon>Neocallimastigaceae</taxon>
        <taxon>Anaeromyces</taxon>
    </lineage>
</organism>
<accession>A0A1Y1VXL2</accession>
<reference evidence="2 3" key="1">
    <citation type="submission" date="2016-08" db="EMBL/GenBank/DDBJ databases">
        <title>A Parts List for Fungal Cellulosomes Revealed by Comparative Genomics.</title>
        <authorList>
            <consortium name="DOE Joint Genome Institute"/>
            <person name="Haitjema C.H."/>
            <person name="Gilmore S.P."/>
            <person name="Henske J.K."/>
            <person name="Solomon K.V."/>
            <person name="De Groot R."/>
            <person name="Kuo A."/>
            <person name="Mondo S.J."/>
            <person name="Salamov A.A."/>
            <person name="Labutti K."/>
            <person name="Zhao Z."/>
            <person name="Chiniquy J."/>
            <person name="Barry K."/>
            <person name="Brewer H.M."/>
            <person name="Purvine S.O."/>
            <person name="Wright A.T."/>
            <person name="Boxma B."/>
            <person name="Van Alen T."/>
            <person name="Hackstein J.H."/>
            <person name="Baker S.E."/>
            <person name="Grigoriev I.V."/>
            <person name="O'Malley M.A."/>
        </authorList>
    </citation>
    <scope>NUCLEOTIDE SEQUENCE [LARGE SCALE GENOMIC DNA]</scope>
    <source>
        <strain evidence="2 3">S4</strain>
    </source>
</reference>
<dbReference type="Proteomes" id="UP000193944">
    <property type="component" value="Unassembled WGS sequence"/>
</dbReference>
<reference evidence="2 3" key="2">
    <citation type="submission" date="2016-08" db="EMBL/GenBank/DDBJ databases">
        <title>Pervasive Adenine N6-methylation of Active Genes in Fungi.</title>
        <authorList>
            <consortium name="DOE Joint Genome Institute"/>
            <person name="Mondo S.J."/>
            <person name="Dannebaum R.O."/>
            <person name="Kuo R.C."/>
            <person name="Labutti K."/>
            <person name="Haridas S."/>
            <person name="Kuo A."/>
            <person name="Salamov A."/>
            <person name="Ahrendt S.R."/>
            <person name="Lipzen A."/>
            <person name="Sullivan W."/>
            <person name="Andreopoulos W.B."/>
            <person name="Clum A."/>
            <person name="Lindquist E."/>
            <person name="Daum C."/>
            <person name="Ramamoorthy G.K."/>
            <person name="Gryganskyi A."/>
            <person name="Culley D."/>
            <person name="Magnuson J.K."/>
            <person name="James T.Y."/>
            <person name="O'Malley M.A."/>
            <person name="Stajich J.E."/>
            <person name="Spatafora J.W."/>
            <person name="Visel A."/>
            <person name="Grigoriev I.V."/>
        </authorList>
    </citation>
    <scope>NUCLEOTIDE SEQUENCE [LARGE SCALE GENOMIC DNA]</scope>
    <source>
        <strain evidence="2 3">S4</strain>
    </source>
</reference>